<accession>A0A7M6DRR3</accession>
<dbReference type="GeneID" id="136822677"/>
<sequence length="202" mass="23839">MVQGEHSTDLQFSQKVSSQYCRLETRNGSRNNERQNSRVSNSSSRNCSTASEPGYISGERISNGNVRTLSALYRPTFQKFPTFPSIYQTKYQNDFKYIPFPIASDFKPQPVRSIYTEFKFGTSSYCQQYQMDHADLKIKQWQRKPLPTSRHRHNNPHPSLKLVQNHPQHARWSWSRLEDHRSAQSSTNNEHQKVKYHRWNSR</sequence>
<dbReference type="RefSeq" id="XP_066935070.1">
    <property type="nucleotide sequence ID" value="XM_067078969.1"/>
</dbReference>
<dbReference type="EnsemblMetazoa" id="CLYHEMT025017.1">
    <property type="protein sequence ID" value="CLYHEMP025017.1"/>
    <property type="gene ID" value="CLYHEMG025017"/>
</dbReference>
<organism evidence="2 3">
    <name type="scientific">Clytia hemisphaerica</name>
    <dbReference type="NCBI Taxonomy" id="252671"/>
    <lineage>
        <taxon>Eukaryota</taxon>
        <taxon>Metazoa</taxon>
        <taxon>Cnidaria</taxon>
        <taxon>Hydrozoa</taxon>
        <taxon>Hydroidolina</taxon>
        <taxon>Leptothecata</taxon>
        <taxon>Obeliida</taxon>
        <taxon>Clytiidae</taxon>
        <taxon>Clytia</taxon>
    </lineage>
</organism>
<evidence type="ECO:0000313" key="2">
    <source>
        <dbReference type="EnsemblMetazoa" id="CLYHEMP025017.1"/>
    </source>
</evidence>
<reference evidence="2" key="1">
    <citation type="submission" date="2021-01" db="UniProtKB">
        <authorList>
            <consortium name="EnsemblMetazoa"/>
        </authorList>
    </citation>
    <scope>IDENTIFICATION</scope>
</reference>
<feature type="region of interest" description="Disordered" evidence="1">
    <location>
        <begin position="182"/>
        <end position="202"/>
    </location>
</feature>
<evidence type="ECO:0000313" key="3">
    <source>
        <dbReference type="Proteomes" id="UP000594262"/>
    </source>
</evidence>
<evidence type="ECO:0000256" key="1">
    <source>
        <dbReference type="SAM" id="MobiDB-lite"/>
    </source>
</evidence>
<dbReference type="OrthoDB" id="5978732at2759"/>
<dbReference type="AlphaFoldDB" id="A0A7M6DRR3"/>
<feature type="region of interest" description="Disordered" evidence="1">
    <location>
        <begin position="146"/>
        <end position="165"/>
    </location>
</feature>
<protein>
    <submittedName>
        <fullName evidence="2">Uncharacterized protein</fullName>
    </submittedName>
</protein>
<feature type="compositionally biased region" description="Low complexity" evidence="1">
    <location>
        <begin position="37"/>
        <end position="51"/>
    </location>
</feature>
<dbReference type="Proteomes" id="UP000594262">
    <property type="component" value="Unplaced"/>
</dbReference>
<name>A0A7M6DRR3_9CNID</name>
<feature type="region of interest" description="Disordered" evidence="1">
    <location>
        <begin position="24"/>
        <end position="60"/>
    </location>
</feature>
<feature type="compositionally biased region" description="Basic and acidic residues" evidence="1">
    <location>
        <begin position="24"/>
        <end position="36"/>
    </location>
</feature>
<keyword evidence="3" id="KW-1185">Reference proteome</keyword>
<proteinExistence type="predicted"/>